<evidence type="ECO:0000256" key="1">
    <source>
        <dbReference type="SAM" id="MobiDB-lite"/>
    </source>
</evidence>
<evidence type="ECO:0000313" key="2">
    <source>
        <dbReference type="EMBL" id="QBX35382.1"/>
    </source>
</evidence>
<dbReference type="RefSeq" id="WP_135313662.1">
    <property type="nucleotide sequence ID" value="NZ_CP038439.1"/>
</dbReference>
<feature type="region of interest" description="Disordered" evidence="1">
    <location>
        <begin position="82"/>
        <end position="128"/>
    </location>
</feature>
<accession>A0A4V1BJ82</accession>
<dbReference type="Proteomes" id="UP000296374">
    <property type="component" value="Chromosome"/>
</dbReference>
<proteinExistence type="predicted"/>
<name>A0A4V1BJ82_9RHOB</name>
<sequence>MIGVVVWSNASREKAIIWCEDQSTLAYLQGRANFIDAQKWPDGLKWPQAGDLVELETRTAGNLRHAFNVSMLSEQMAPHLPQILSQYHPEPRGPQLRVVSQQEWPQGPASAPHRGDDGYAPTRSNAAG</sequence>
<dbReference type="AlphaFoldDB" id="A0A4V1BJ82"/>
<organism evidence="2 3">
    <name type="scientific">Paracoccus liaowanqingii</name>
    <dbReference type="NCBI Taxonomy" id="2560053"/>
    <lineage>
        <taxon>Bacteria</taxon>
        <taxon>Pseudomonadati</taxon>
        <taxon>Pseudomonadota</taxon>
        <taxon>Alphaproteobacteria</taxon>
        <taxon>Rhodobacterales</taxon>
        <taxon>Paracoccaceae</taxon>
        <taxon>Paracoccus</taxon>
    </lineage>
</organism>
<protein>
    <submittedName>
        <fullName evidence="2">Uncharacterized protein</fullName>
    </submittedName>
</protein>
<dbReference type="EMBL" id="CP038439">
    <property type="protein sequence ID" value="QBX35382.1"/>
    <property type="molecule type" value="Genomic_DNA"/>
</dbReference>
<gene>
    <name evidence="2" type="ORF">E4191_12255</name>
</gene>
<reference evidence="3" key="1">
    <citation type="submission" date="2019-03" db="EMBL/GenBank/DDBJ databases">
        <authorList>
            <person name="Li J."/>
        </authorList>
    </citation>
    <scope>NUCLEOTIDE SEQUENCE [LARGE SCALE GENOMIC DNA]</scope>
    <source>
        <strain evidence="3">2251</strain>
    </source>
</reference>
<dbReference type="KEGG" id="plia:E4191_12255"/>
<evidence type="ECO:0000313" key="3">
    <source>
        <dbReference type="Proteomes" id="UP000296374"/>
    </source>
</evidence>